<dbReference type="EMBL" id="GBRH01159899">
    <property type="protein sequence ID" value="JAE37997.1"/>
    <property type="molecule type" value="Transcribed_RNA"/>
</dbReference>
<reference evidence="1" key="2">
    <citation type="journal article" date="2015" name="Data Brief">
        <title>Shoot transcriptome of the giant reed, Arundo donax.</title>
        <authorList>
            <person name="Barrero R.A."/>
            <person name="Guerrero F.D."/>
            <person name="Moolhuijzen P."/>
            <person name="Goolsby J.A."/>
            <person name="Tidwell J."/>
            <person name="Bellgard S.E."/>
            <person name="Bellgard M.I."/>
        </authorList>
    </citation>
    <scope>NUCLEOTIDE SEQUENCE</scope>
    <source>
        <tissue evidence="1">Shoot tissue taken approximately 20 cm above the soil surface</tissue>
    </source>
</reference>
<sequence length="43" mass="4610">MSHEFMELSATETRYGCTIVDLPAVLETNSLSMSSEPSSSSSP</sequence>
<reference evidence="1" key="1">
    <citation type="submission" date="2014-09" db="EMBL/GenBank/DDBJ databases">
        <authorList>
            <person name="Magalhaes I.L.F."/>
            <person name="Oliveira U."/>
            <person name="Santos F.R."/>
            <person name="Vidigal T.H.D.A."/>
            <person name="Brescovit A.D."/>
            <person name="Santos A.J."/>
        </authorList>
    </citation>
    <scope>NUCLEOTIDE SEQUENCE</scope>
    <source>
        <tissue evidence="1">Shoot tissue taken approximately 20 cm above the soil surface</tissue>
    </source>
</reference>
<name>A0A0A9HML6_ARUDO</name>
<evidence type="ECO:0000313" key="1">
    <source>
        <dbReference type="EMBL" id="JAE37997.1"/>
    </source>
</evidence>
<organism evidence="1">
    <name type="scientific">Arundo donax</name>
    <name type="common">Giant reed</name>
    <name type="synonym">Donax arundinaceus</name>
    <dbReference type="NCBI Taxonomy" id="35708"/>
    <lineage>
        <taxon>Eukaryota</taxon>
        <taxon>Viridiplantae</taxon>
        <taxon>Streptophyta</taxon>
        <taxon>Embryophyta</taxon>
        <taxon>Tracheophyta</taxon>
        <taxon>Spermatophyta</taxon>
        <taxon>Magnoliopsida</taxon>
        <taxon>Liliopsida</taxon>
        <taxon>Poales</taxon>
        <taxon>Poaceae</taxon>
        <taxon>PACMAD clade</taxon>
        <taxon>Arundinoideae</taxon>
        <taxon>Arundineae</taxon>
        <taxon>Arundo</taxon>
    </lineage>
</organism>
<accession>A0A0A9HML6</accession>
<dbReference type="AlphaFoldDB" id="A0A0A9HML6"/>
<proteinExistence type="predicted"/>
<protein>
    <submittedName>
        <fullName evidence="1">Uncharacterized protein</fullName>
    </submittedName>
</protein>